<evidence type="ECO:0000313" key="2">
    <source>
        <dbReference type="EMBL" id="KAG8539446.1"/>
    </source>
</evidence>
<evidence type="ECO:0000256" key="1">
    <source>
        <dbReference type="SAM" id="MobiDB-lite"/>
    </source>
</evidence>
<dbReference type="AlphaFoldDB" id="A0AAV6YR79"/>
<protein>
    <submittedName>
        <fullName evidence="2">Uncharacterized protein</fullName>
    </submittedName>
</protein>
<sequence>MERSQTNSRKQLEHFESRKTPGLLDPRKTILNCKESKKFERQPDKKPFSTKQKNFGTRREDQGLLCMWGMHGLPLDVTVETGDQPYQPQIF</sequence>
<evidence type="ECO:0000313" key="3">
    <source>
        <dbReference type="Proteomes" id="UP000824782"/>
    </source>
</evidence>
<keyword evidence="3" id="KW-1185">Reference proteome</keyword>
<feature type="compositionally biased region" description="Basic and acidic residues" evidence="1">
    <location>
        <begin position="10"/>
        <end position="19"/>
    </location>
</feature>
<accession>A0AAV6YR79</accession>
<gene>
    <name evidence="2" type="ORF">GDO81_020902</name>
</gene>
<comment type="caution">
    <text evidence="2">The sequence shown here is derived from an EMBL/GenBank/DDBJ whole genome shotgun (WGS) entry which is preliminary data.</text>
</comment>
<feature type="region of interest" description="Disordered" evidence="1">
    <location>
        <begin position="1"/>
        <end position="25"/>
    </location>
</feature>
<dbReference type="Proteomes" id="UP000824782">
    <property type="component" value="Unassembled WGS sequence"/>
</dbReference>
<reference evidence="2" key="1">
    <citation type="thesis" date="2020" institute="ProQuest LLC" country="789 East Eisenhower Parkway, Ann Arbor, MI, USA">
        <title>Comparative Genomics and Chromosome Evolution.</title>
        <authorList>
            <person name="Mudd A.B."/>
        </authorList>
    </citation>
    <scope>NUCLEOTIDE SEQUENCE</scope>
    <source>
        <strain evidence="2">237g6f4</strain>
        <tissue evidence="2">Blood</tissue>
    </source>
</reference>
<organism evidence="2 3">
    <name type="scientific">Engystomops pustulosus</name>
    <name type="common">Tungara frog</name>
    <name type="synonym">Physalaemus pustulosus</name>
    <dbReference type="NCBI Taxonomy" id="76066"/>
    <lineage>
        <taxon>Eukaryota</taxon>
        <taxon>Metazoa</taxon>
        <taxon>Chordata</taxon>
        <taxon>Craniata</taxon>
        <taxon>Vertebrata</taxon>
        <taxon>Euteleostomi</taxon>
        <taxon>Amphibia</taxon>
        <taxon>Batrachia</taxon>
        <taxon>Anura</taxon>
        <taxon>Neobatrachia</taxon>
        <taxon>Hyloidea</taxon>
        <taxon>Leptodactylidae</taxon>
        <taxon>Leiuperinae</taxon>
        <taxon>Engystomops</taxon>
    </lineage>
</organism>
<proteinExistence type="predicted"/>
<dbReference type="EMBL" id="WNYA01014688">
    <property type="protein sequence ID" value="KAG8539446.1"/>
    <property type="molecule type" value="Genomic_DNA"/>
</dbReference>
<name>A0AAV6YR79_ENGPU</name>